<dbReference type="InterPro" id="IPR050213">
    <property type="entry name" value="GST_superfamily"/>
</dbReference>
<dbReference type="Pfam" id="PF14497">
    <property type="entry name" value="GST_C_3"/>
    <property type="match status" value="1"/>
</dbReference>
<dbReference type="InterPro" id="IPR010987">
    <property type="entry name" value="Glutathione-S-Trfase_C-like"/>
</dbReference>
<feature type="domain" description="GST N-terminal" evidence="2">
    <location>
        <begin position="2"/>
        <end position="84"/>
    </location>
</feature>
<dbReference type="Gene3D" id="1.20.1050.130">
    <property type="match status" value="1"/>
</dbReference>
<evidence type="ECO:0000313" key="4">
    <source>
        <dbReference type="EMBL" id="AAQ76780.1"/>
    </source>
</evidence>
<dbReference type="SUPFAM" id="SSF47616">
    <property type="entry name" value="GST C-terminal domain-like"/>
    <property type="match status" value="1"/>
</dbReference>
<dbReference type="PANTHER" id="PTHR11571">
    <property type="entry name" value="GLUTATHIONE S-TRANSFERASE"/>
    <property type="match status" value="1"/>
</dbReference>
<dbReference type="CDD" id="cd03039">
    <property type="entry name" value="GST_N_Sigma_like"/>
    <property type="match status" value="1"/>
</dbReference>
<evidence type="ECO:0000259" key="2">
    <source>
        <dbReference type="PROSITE" id="PS50404"/>
    </source>
</evidence>
<dbReference type="InterPro" id="IPR036282">
    <property type="entry name" value="Glutathione-S-Trfase_C_sf"/>
</dbReference>
<organism evidence="4">
    <name type="scientific">Herdmania curvata</name>
    <dbReference type="NCBI Taxonomy" id="62068"/>
    <lineage>
        <taxon>Eukaryota</taxon>
        <taxon>Metazoa</taxon>
        <taxon>Chordata</taxon>
        <taxon>Tunicata</taxon>
        <taxon>Ascidiacea</taxon>
        <taxon>Stolidobranchia</taxon>
        <taxon>Pyuridae</taxon>
        <taxon>Herdmania</taxon>
    </lineage>
</organism>
<evidence type="ECO:0000259" key="3">
    <source>
        <dbReference type="PROSITE" id="PS50405"/>
    </source>
</evidence>
<accession>Q69GU4</accession>
<name>Q69GU4_9ASCI</name>
<evidence type="ECO:0000256" key="1">
    <source>
        <dbReference type="ARBA" id="ARBA00012452"/>
    </source>
</evidence>
<dbReference type="FunFam" id="1.20.1050.10:FF:000030">
    <property type="entry name" value="Glutathione S-transferase S1"/>
    <property type="match status" value="1"/>
</dbReference>
<dbReference type="SFLD" id="SFLDG01205">
    <property type="entry name" value="AMPS.1"/>
    <property type="match status" value="1"/>
</dbReference>
<dbReference type="GO" id="GO:0004364">
    <property type="term" value="F:glutathione transferase activity"/>
    <property type="evidence" value="ECO:0007669"/>
    <property type="project" value="UniProtKB-EC"/>
</dbReference>
<dbReference type="FunFam" id="3.40.30.10:FF:000035">
    <property type="entry name" value="hematopoietic prostaglandin D synthase"/>
    <property type="match status" value="1"/>
</dbReference>
<sequence>MATYKLYYFNARGRGEASRILFALQGVEYEDIRLEGESWQAKKPEMPFGQMPVLEITGADKKTVKLAQSRAISRYLAREFGYAGKNSLDMALVDSLVDHMDDLMKNLPFYEKDEEKKKKMIAEAMAGPIKEGLKKLEKYVTEDNVLVGKCITLADIDFQTGAEFLISFSGDENVLKSTPKLQAVYDKVANEPKIAAWIKKRPKTQF</sequence>
<dbReference type="PROSITE" id="PS50404">
    <property type="entry name" value="GST_NTER"/>
    <property type="match status" value="1"/>
</dbReference>
<proteinExistence type="evidence at transcript level"/>
<dbReference type="PROSITE" id="PS50405">
    <property type="entry name" value="GST_CTER"/>
    <property type="match status" value="1"/>
</dbReference>
<dbReference type="EC" id="2.5.1.18" evidence="1"/>
<dbReference type="AlphaFoldDB" id="Q69GU4"/>
<dbReference type="EMBL" id="AY314935">
    <property type="protein sequence ID" value="AAQ76780.1"/>
    <property type="molecule type" value="mRNA"/>
</dbReference>
<dbReference type="InterPro" id="IPR004045">
    <property type="entry name" value="Glutathione_S-Trfase_N"/>
</dbReference>
<dbReference type="GO" id="GO:0006749">
    <property type="term" value="P:glutathione metabolic process"/>
    <property type="evidence" value="ECO:0007669"/>
    <property type="project" value="TreeGrafter"/>
</dbReference>
<feature type="domain" description="GST C-terminal" evidence="3">
    <location>
        <begin position="86"/>
        <end position="206"/>
    </location>
</feature>
<dbReference type="Pfam" id="PF02798">
    <property type="entry name" value="GST_N"/>
    <property type="match status" value="1"/>
</dbReference>
<dbReference type="SUPFAM" id="SSF52833">
    <property type="entry name" value="Thioredoxin-like"/>
    <property type="match status" value="1"/>
</dbReference>
<reference evidence="4" key="1">
    <citation type="submission" date="2003-06" db="EMBL/GenBank/DDBJ databases">
        <title>Gene expression during early ascidian metamorphosis requires signaling by Hemps, an EGF-like protein.</title>
        <authorList>
            <person name="Woods R.G."/>
            <person name="Roper K."/>
            <person name="Bebell L."/>
            <person name="Sung K."/>
            <person name="Degnan B.M."/>
            <person name="Lavin M.F."/>
        </authorList>
    </citation>
    <scope>NUCLEOTIDE SEQUENCE</scope>
</reference>
<dbReference type="InterPro" id="IPR036249">
    <property type="entry name" value="Thioredoxin-like_sf"/>
</dbReference>
<protein>
    <recommendedName>
        <fullName evidence="1">glutathione transferase</fullName>
        <ecNumber evidence="1">2.5.1.18</ecNumber>
    </recommendedName>
</protein>
<dbReference type="SFLD" id="SFLDG00363">
    <property type="entry name" value="AMPS_(cytGST):_Alpha-__Mu-__Pi"/>
    <property type="match status" value="1"/>
</dbReference>
<dbReference type="InterPro" id="IPR004046">
    <property type="entry name" value="GST_C"/>
</dbReference>
<dbReference type="PANTHER" id="PTHR11571:SF150">
    <property type="entry name" value="GLUTATHIONE S-TRANSFERASE"/>
    <property type="match status" value="1"/>
</dbReference>
<dbReference type="InterPro" id="IPR040079">
    <property type="entry name" value="Glutathione_S-Trfase"/>
</dbReference>
<dbReference type="SFLD" id="SFLDS00019">
    <property type="entry name" value="Glutathione_Transferase_(cytos"/>
    <property type="match status" value="1"/>
</dbReference>